<dbReference type="VEuPathDB" id="FungiDB:ASPSYDRAFT_52599"/>
<reference evidence="2" key="1">
    <citation type="journal article" date="2017" name="Genome Biol.">
        <title>Comparative genomics reveals high biological diversity and specific adaptations in the industrially and medically important fungal genus Aspergillus.</title>
        <authorList>
            <person name="de Vries R.P."/>
            <person name="Riley R."/>
            <person name="Wiebenga A."/>
            <person name="Aguilar-Osorio G."/>
            <person name="Amillis S."/>
            <person name="Uchima C.A."/>
            <person name="Anderluh G."/>
            <person name="Asadollahi M."/>
            <person name="Askin M."/>
            <person name="Barry K."/>
            <person name="Battaglia E."/>
            <person name="Bayram O."/>
            <person name="Benocci T."/>
            <person name="Braus-Stromeyer S.A."/>
            <person name="Caldana C."/>
            <person name="Canovas D."/>
            <person name="Cerqueira G.C."/>
            <person name="Chen F."/>
            <person name="Chen W."/>
            <person name="Choi C."/>
            <person name="Clum A."/>
            <person name="Dos Santos R.A."/>
            <person name="Damasio A.R."/>
            <person name="Diallinas G."/>
            <person name="Emri T."/>
            <person name="Fekete E."/>
            <person name="Flipphi M."/>
            <person name="Freyberg S."/>
            <person name="Gallo A."/>
            <person name="Gournas C."/>
            <person name="Habgood R."/>
            <person name="Hainaut M."/>
            <person name="Harispe M.L."/>
            <person name="Henrissat B."/>
            <person name="Hilden K.S."/>
            <person name="Hope R."/>
            <person name="Hossain A."/>
            <person name="Karabika E."/>
            <person name="Karaffa L."/>
            <person name="Karanyi Z."/>
            <person name="Krasevec N."/>
            <person name="Kuo A."/>
            <person name="Kusch H."/>
            <person name="LaButti K."/>
            <person name="Lagendijk E.L."/>
            <person name="Lapidus A."/>
            <person name="Levasseur A."/>
            <person name="Lindquist E."/>
            <person name="Lipzen A."/>
            <person name="Logrieco A.F."/>
            <person name="MacCabe A."/>
            <person name="Maekelae M.R."/>
            <person name="Malavazi I."/>
            <person name="Melin P."/>
            <person name="Meyer V."/>
            <person name="Mielnichuk N."/>
            <person name="Miskei M."/>
            <person name="Molnar A.P."/>
            <person name="Mule G."/>
            <person name="Ngan C.Y."/>
            <person name="Orejas M."/>
            <person name="Orosz E."/>
            <person name="Ouedraogo J.P."/>
            <person name="Overkamp K.M."/>
            <person name="Park H.-S."/>
            <person name="Perrone G."/>
            <person name="Piumi F."/>
            <person name="Punt P.J."/>
            <person name="Ram A.F."/>
            <person name="Ramon A."/>
            <person name="Rauscher S."/>
            <person name="Record E."/>
            <person name="Riano-Pachon D.M."/>
            <person name="Robert V."/>
            <person name="Roehrig J."/>
            <person name="Ruller R."/>
            <person name="Salamov A."/>
            <person name="Salih N.S."/>
            <person name="Samson R.A."/>
            <person name="Sandor E."/>
            <person name="Sanguinetti M."/>
            <person name="Schuetze T."/>
            <person name="Sepcic K."/>
            <person name="Shelest E."/>
            <person name="Sherlock G."/>
            <person name="Sophianopoulou V."/>
            <person name="Squina F.M."/>
            <person name="Sun H."/>
            <person name="Susca A."/>
            <person name="Todd R.B."/>
            <person name="Tsang A."/>
            <person name="Unkles S.E."/>
            <person name="van de Wiele N."/>
            <person name="van Rossen-Uffink D."/>
            <person name="Oliveira J.V."/>
            <person name="Vesth T.C."/>
            <person name="Visser J."/>
            <person name="Yu J.-H."/>
            <person name="Zhou M."/>
            <person name="Andersen M.R."/>
            <person name="Archer D.B."/>
            <person name="Baker S.E."/>
            <person name="Benoit I."/>
            <person name="Brakhage A.A."/>
            <person name="Braus G.H."/>
            <person name="Fischer R."/>
            <person name="Frisvad J.C."/>
            <person name="Goldman G.H."/>
            <person name="Houbraken J."/>
            <person name="Oakley B."/>
            <person name="Pocsi I."/>
            <person name="Scazzocchio C."/>
            <person name="Seiboth B."/>
            <person name="vanKuyk P.A."/>
            <person name="Wortman J."/>
            <person name="Dyer P.S."/>
            <person name="Grigoriev I.V."/>
        </authorList>
    </citation>
    <scope>NUCLEOTIDE SEQUENCE [LARGE SCALE GENOMIC DNA]</scope>
    <source>
        <strain evidence="2">CBS 593.65</strain>
    </source>
</reference>
<sequence length="66" mass="7527">MEIRKRILELEHPDTLSSFNTRQRIHDAIGLIEKPFKLRHSVLGPSHTIPPSPLGLLKSGVKRSNY</sequence>
<dbReference type="OrthoDB" id="5986190at2759"/>
<dbReference type="Proteomes" id="UP000184356">
    <property type="component" value="Unassembled WGS sequence"/>
</dbReference>
<evidence type="ECO:0000313" key="2">
    <source>
        <dbReference type="Proteomes" id="UP000184356"/>
    </source>
</evidence>
<dbReference type="AlphaFoldDB" id="A0A1L9SY40"/>
<gene>
    <name evidence="1" type="ORF">ASPSYDRAFT_52599</name>
</gene>
<evidence type="ECO:0000313" key="1">
    <source>
        <dbReference type="EMBL" id="OJJ51991.1"/>
    </source>
</evidence>
<name>A0A1L9SY40_9EURO</name>
<proteinExistence type="predicted"/>
<accession>A0A1L9SY40</accession>
<dbReference type="EMBL" id="KV878607">
    <property type="protein sequence ID" value="OJJ51991.1"/>
    <property type="molecule type" value="Genomic_DNA"/>
</dbReference>
<organism evidence="1 2">
    <name type="scientific">Aspergillus sydowii CBS 593.65</name>
    <dbReference type="NCBI Taxonomy" id="1036612"/>
    <lineage>
        <taxon>Eukaryota</taxon>
        <taxon>Fungi</taxon>
        <taxon>Dikarya</taxon>
        <taxon>Ascomycota</taxon>
        <taxon>Pezizomycotina</taxon>
        <taxon>Eurotiomycetes</taxon>
        <taxon>Eurotiomycetidae</taxon>
        <taxon>Eurotiales</taxon>
        <taxon>Aspergillaceae</taxon>
        <taxon>Aspergillus</taxon>
        <taxon>Aspergillus subgen. Nidulantes</taxon>
    </lineage>
</organism>
<protein>
    <submittedName>
        <fullName evidence="1">Uncharacterized protein</fullName>
    </submittedName>
</protein>
<dbReference type="RefSeq" id="XP_040695797.1">
    <property type="nucleotide sequence ID" value="XM_040848517.1"/>
</dbReference>
<dbReference type="GeneID" id="63764590"/>
<keyword evidence="2" id="KW-1185">Reference proteome</keyword>